<accession>A0A448WKS8</accession>
<dbReference type="Proteomes" id="UP000784294">
    <property type="component" value="Unassembled WGS sequence"/>
</dbReference>
<organism evidence="1 2">
    <name type="scientific">Protopolystoma xenopodis</name>
    <dbReference type="NCBI Taxonomy" id="117903"/>
    <lineage>
        <taxon>Eukaryota</taxon>
        <taxon>Metazoa</taxon>
        <taxon>Spiralia</taxon>
        <taxon>Lophotrochozoa</taxon>
        <taxon>Platyhelminthes</taxon>
        <taxon>Monogenea</taxon>
        <taxon>Polyopisthocotylea</taxon>
        <taxon>Polystomatidea</taxon>
        <taxon>Polystomatidae</taxon>
        <taxon>Protopolystoma</taxon>
    </lineage>
</organism>
<name>A0A448WKS8_9PLAT</name>
<dbReference type="AlphaFoldDB" id="A0A448WKS8"/>
<reference evidence="1" key="1">
    <citation type="submission" date="2018-11" db="EMBL/GenBank/DDBJ databases">
        <authorList>
            <consortium name="Pathogen Informatics"/>
        </authorList>
    </citation>
    <scope>NUCLEOTIDE SEQUENCE</scope>
</reference>
<dbReference type="EMBL" id="CAAALY010019681">
    <property type="protein sequence ID" value="VEL14005.1"/>
    <property type="molecule type" value="Genomic_DNA"/>
</dbReference>
<sequence length="68" mass="7236">MGSCSSRAPHAGRGTEEFRLKLLGRLLIINSASLEAVRLLKSFYVPPSNPSPASIVAGSYRLPLGIPD</sequence>
<proteinExistence type="predicted"/>
<comment type="caution">
    <text evidence="1">The sequence shown here is derived from an EMBL/GenBank/DDBJ whole genome shotgun (WGS) entry which is preliminary data.</text>
</comment>
<evidence type="ECO:0000313" key="2">
    <source>
        <dbReference type="Proteomes" id="UP000784294"/>
    </source>
</evidence>
<gene>
    <name evidence="1" type="ORF">PXEA_LOCUS7445</name>
</gene>
<evidence type="ECO:0000313" key="1">
    <source>
        <dbReference type="EMBL" id="VEL14005.1"/>
    </source>
</evidence>
<protein>
    <submittedName>
        <fullName evidence="1">Uncharacterized protein</fullName>
    </submittedName>
</protein>
<keyword evidence="2" id="KW-1185">Reference proteome</keyword>